<protein>
    <submittedName>
        <fullName evidence="7">TetR family transcriptional regulator</fullName>
    </submittedName>
</protein>
<proteinExistence type="predicted"/>
<dbReference type="InterPro" id="IPR050109">
    <property type="entry name" value="HTH-type_TetR-like_transc_reg"/>
</dbReference>
<dbReference type="Proteomes" id="UP000239814">
    <property type="component" value="Chromosome"/>
</dbReference>
<dbReference type="AlphaFoldDB" id="A0A2S0KIB5"/>
<gene>
    <name evidence="7" type="ORF">C6V83_15390</name>
</gene>
<dbReference type="KEGG" id="git:C6V83_15390"/>
<dbReference type="GO" id="GO:0000976">
    <property type="term" value="F:transcription cis-regulatory region binding"/>
    <property type="evidence" value="ECO:0007669"/>
    <property type="project" value="TreeGrafter"/>
</dbReference>
<dbReference type="InterPro" id="IPR009057">
    <property type="entry name" value="Homeodomain-like_sf"/>
</dbReference>
<dbReference type="RefSeq" id="WP_105943127.1">
    <property type="nucleotide sequence ID" value="NZ_CP027433.1"/>
</dbReference>
<dbReference type="EMBL" id="CP027433">
    <property type="protein sequence ID" value="AVM01419.1"/>
    <property type="molecule type" value="Genomic_DNA"/>
</dbReference>
<dbReference type="InterPro" id="IPR001647">
    <property type="entry name" value="HTH_TetR"/>
</dbReference>
<feature type="DNA-binding region" description="H-T-H motif" evidence="4">
    <location>
        <begin position="53"/>
        <end position="72"/>
    </location>
</feature>
<dbReference type="InterPro" id="IPR025996">
    <property type="entry name" value="MT1864/Rv1816-like_C"/>
</dbReference>
<dbReference type="Gene3D" id="1.10.357.10">
    <property type="entry name" value="Tetracycline Repressor, domain 2"/>
    <property type="match status" value="1"/>
</dbReference>
<keyword evidence="1" id="KW-0805">Transcription regulation</keyword>
<dbReference type="SUPFAM" id="SSF48498">
    <property type="entry name" value="Tetracyclin repressor-like, C-terminal domain"/>
    <property type="match status" value="1"/>
</dbReference>
<dbReference type="Pfam" id="PF13305">
    <property type="entry name" value="TetR_C_33"/>
    <property type="match status" value="1"/>
</dbReference>
<dbReference type="InterPro" id="IPR036271">
    <property type="entry name" value="Tet_transcr_reg_TetR-rel_C_sf"/>
</dbReference>
<evidence type="ECO:0000256" key="3">
    <source>
        <dbReference type="ARBA" id="ARBA00023163"/>
    </source>
</evidence>
<organism evidence="7 8">
    <name type="scientific">Gordonia iterans</name>
    <dbReference type="NCBI Taxonomy" id="1004901"/>
    <lineage>
        <taxon>Bacteria</taxon>
        <taxon>Bacillati</taxon>
        <taxon>Actinomycetota</taxon>
        <taxon>Actinomycetes</taxon>
        <taxon>Mycobacteriales</taxon>
        <taxon>Gordoniaceae</taxon>
        <taxon>Gordonia</taxon>
    </lineage>
</organism>
<feature type="domain" description="HTH tetR-type" evidence="6">
    <location>
        <begin position="30"/>
        <end position="90"/>
    </location>
</feature>
<dbReference type="PROSITE" id="PS50977">
    <property type="entry name" value="HTH_TETR_2"/>
    <property type="match status" value="1"/>
</dbReference>
<reference evidence="7 8" key="1">
    <citation type="submission" date="2018-03" db="EMBL/GenBank/DDBJ databases">
        <title>Characteristics and genome of n-alkane degrading marine bacteria Gordonia iterans isolated from crude oil contaminated in Tae-an, South Korea.</title>
        <authorList>
            <person name="Lee S.-S."/>
            <person name="Kim H."/>
        </authorList>
    </citation>
    <scope>NUCLEOTIDE SEQUENCE [LARGE SCALE GENOMIC DNA]</scope>
    <source>
        <strain evidence="7 8">Co17</strain>
    </source>
</reference>
<evidence type="ECO:0000256" key="5">
    <source>
        <dbReference type="SAM" id="MobiDB-lite"/>
    </source>
</evidence>
<keyword evidence="3" id="KW-0804">Transcription</keyword>
<evidence type="ECO:0000256" key="4">
    <source>
        <dbReference type="PROSITE-ProRule" id="PRU00335"/>
    </source>
</evidence>
<evidence type="ECO:0000256" key="2">
    <source>
        <dbReference type="ARBA" id="ARBA00023125"/>
    </source>
</evidence>
<name>A0A2S0KIB5_9ACTN</name>
<evidence type="ECO:0000313" key="8">
    <source>
        <dbReference type="Proteomes" id="UP000239814"/>
    </source>
</evidence>
<keyword evidence="8" id="KW-1185">Reference proteome</keyword>
<keyword evidence="2 4" id="KW-0238">DNA-binding</keyword>
<sequence>MGERKGSPPPGGDGEGTVPDPIAPRSATTDAVRERLIDEAYRMITADGAGAVTVRRLAAAAGVSTMAVYTRFGSVGAVTGAVCERGFDEFADLMESVSRSDDPVADLQLLGLTYLAFATAHPHLYTLMFQYTSPDWDAARRSDLMSAGRPTDSPAGRRAFAAMMRALERVGGADARGDAGGVGAATPAEHLLQAGETWSAVHGLAMLSIAGHLRGAHDAVAESLLVTLAVGHGADRVAAQASLAAAQRRLAATEAAISPGDRAPSGT</sequence>
<evidence type="ECO:0000313" key="7">
    <source>
        <dbReference type="EMBL" id="AVM01419.1"/>
    </source>
</evidence>
<dbReference type="OrthoDB" id="4709966at2"/>
<dbReference type="PANTHER" id="PTHR30055:SF220">
    <property type="entry name" value="TETR-FAMILY REGULATORY PROTEIN"/>
    <property type="match status" value="1"/>
</dbReference>
<accession>A0A2S0KIB5</accession>
<evidence type="ECO:0000256" key="1">
    <source>
        <dbReference type="ARBA" id="ARBA00023015"/>
    </source>
</evidence>
<feature type="region of interest" description="Disordered" evidence="5">
    <location>
        <begin position="1"/>
        <end position="28"/>
    </location>
</feature>
<dbReference type="Pfam" id="PF00440">
    <property type="entry name" value="TetR_N"/>
    <property type="match status" value="1"/>
</dbReference>
<dbReference type="PANTHER" id="PTHR30055">
    <property type="entry name" value="HTH-TYPE TRANSCRIPTIONAL REGULATOR RUTR"/>
    <property type="match status" value="1"/>
</dbReference>
<dbReference type="GO" id="GO:0003700">
    <property type="term" value="F:DNA-binding transcription factor activity"/>
    <property type="evidence" value="ECO:0007669"/>
    <property type="project" value="TreeGrafter"/>
</dbReference>
<evidence type="ECO:0000259" key="6">
    <source>
        <dbReference type="PROSITE" id="PS50977"/>
    </source>
</evidence>
<dbReference type="SUPFAM" id="SSF46689">
    <property type="entry name" value="Homeodomain-like"/>
    <property type="match status" value="1"/>
</dbReference>